<reference evidence="5 6" key="1">
    <citation type="submission" date="2024-04" db="EMBL/GenBank/DDBJ databases">
        <authorList>
            <person name="Rising A."/>
            <person name="Reimegard J."/>
            <person name="Sonavane S."/>
            <person name="Akerstrom W."/>
            <person name="Nylinder S."/>
            <person name="Hedman E."/>
            <person name="Kallberg Y."/>
        </authorList>
    </citation>
    <scope>NUCLEOTIDE SEQUENCE [LARGE SCALE GENOMIC DNA]</scope>
</reference>
<dbReference type="PANTHER" id="PTHR13031:SF0">
    <property type="entry name" value="RIBONUCLEASE P PROTEIN SUBUNIT P30"/>
    <property type="match status" value="1"/>
</dbReference>
<sequence>MDLNIAVDIYTDRQELIKRILDRAVEFGFATVALNTIVDSSKLSGKNLSIPEPKLVDFKADGAKHFRVLNRITAIIEESIHSHHFLRSPIVKKYDIVALQPVGEKMLQHVCSLSDFDIISLNLTENLGYNLKRTTVGLAKDKGICFEITYAPCLMDQTSRRMVISNSQLLVDVLKGRNILISSGADRPMGLRSVLDVINLGLLFGFQKDQAESAVRKVGNLVLKHARTRNETGCGYVSLTGVHKLPKQQGWIVHACKVPKLSDSDVTPQKRTVEEVSDTKESTLCKRVKSEND</sequence>
<dbReference type="SUPFAM" id="SSF89550">
    <property type="entry name" value="PHP domain-like"/>
    <property type="match status" value="1"/>
</dbReference>
<dbReference type="InterPro" id="IPR002738">
    <property type="entry name" value="RNase_P_p30"/>
</dbReference>
<evidence type="ECO:0000256" key="1">
    <source>
        <dbReference type="ARBA" id="ARBA00004123"/>
    </source>
</evidence>
<keyword evidence="6" id="KW-1185">Reference proteome</keyword>
<accession>A0AAV1YVC2</accession>
<dbReference type="GO" id="GO:0008033">
    <property type="term" value="P:tRNA processing"/>
    <property type="evidence" value="ECO:0007669"/>
    <property type="project" value="UniProtKB-KW"/>
</dbReference>
<evidence type="ECO:0000256" key="3">
    <source>
        <dbReference type="ARBA" id="ARBA00022694"/>
    </source>
</evidence>
<gene>
    <name evidence="5" type="ORF">LARSCL_LOCUS1131</name>
</gene>
<evidence type="ECO:0000313" key="5">
    <source>
        <dbReference type="EMBL" id="CAL1262686.1"/>
    </source>
</evidence>
<name>A0AAV1YVC2_9ARAC</name>
<proteinExistence type="inferred from homology"/>
<evidence type="ECO:0000256" key="4">
    <source>
        <dbReference type="SAM" id="MobiDB-lite"/>
    </source>
</evidence>
<evidence type="ECO:0000256" key="2">
    <source>
        <dbReference type="ARBA" id="ARBA00007331"/>
    </source>
</evidence>
<organism evidence="5 6">
    <name type="scientific">Larinioides sclopetarius</name>
    <dbReference type="NCBI Taxonomy" id="280406"/>
    <lineage>
        <taxon>Eukaryota</taxon>
        <taxon>Metazoa</taxon>
        <taxon>Ecdysozoa</taxon>
        <taxon>Arthropoda</taxon>
        <taxon>Chelicerata</taxon>
        <taxon>Arachnida</taxon>
        <taxon>Araneae</taxon>
        <taxon>Araneomorphae</taxon>
        <taxon>Entelegynae</taxon>
        <taxon>Araneoidea</taxon>
        <taxon>Araneidae</taxon>
        <taxon>Larinioides</taxon>
    </lineage>
</organism>
<comment type="similarity">
    <text evidence="2">Belongs to the eukaryotic/archaeal RNase P protein component 3 family.</text>
</comment>
<comment type="caution">
    <text evidence="5">The sequence shown here is derived from an EMBL/GenBank/DDBJ whole genome shotgun (WGS) entry which is preliminary data.</text>
</comment>
<comment type="subcellular location">
    <subcellularLocation>
        <location evidence="1">Nucleus</location>
    </subcellularLocation>
</comment>
<protein>
    <submittedName>
        <fullName evidence="5">Uncharacterized protein</fullName>
    </submittedName>
</protein>
<dbReference type="Pfam" id="PF01876">
    <property type="entry name" value="RNase_P_p30"/>
    <property type="match status" value="1"/>
</dbReference>
<dbReference type="GO" id="GO:0003723">
    <property type="term" value="F:RNA binding"/>
    <property type="evidence" value="ECO:0007669"/>
    <property type="project" value="TreeGrafter"/>
</dbReference>
<dbReference type="EMBL" id="CAXIEN010000006">
    <property type="protein sequence ID" value="CAL1262686.1"/>
    <property type="molecule type" value="Genomic_DNA"/>
</dbReference>
<dbReference type="Proteomes" id="UP001497382">
    <property type="component" value="Unassembled WGS sequence"/>
</dbReference>
<dbReference type="Gene3D" id="3.20.20.140">
    <property type="entry name" value="Metal-dependent hydrolases"/>
    <property type="match status" value="1"/>
</dbReference>
<dbReference type="GO" id="GO:0005655">
    <property type="term" value="C:nucleolar ribonuclease P complex"/>
    <property type="evidence" value="ECO:0007669"/>
    <property type="project" value="TreeGrafter"/>
</dbReference>
<dbReference type="AlphaFoldDB" id="A0AAV1YVC2"/>
<dbReference type="PANTHER" id="PTHR13031">
    <property type="entry name" value="RIBONUCLEASE P SUBUNIT P30"/>
    <property type="match status" value="1"/>
</dbReference>
<keyword evidence="3" id="KW-0819">tRNA processing</keyword>
<feature type="compositionally biased region" description="Basic and acidic residues" evidence="4">
    <location>
        <begin position="271"/>
        <end position="293"/>
    </location>
</feature>
<feature type="region of interest" description="Disordered" evidence="4">
    <location>
        <begin position="267"/>
        <end position="293"/>
    </location>
</feature>
<evidence type="ECO:0000313" key="6">
    <source>
        <dbReference type="Proteomes" id="UP001497382"/>
    </source>
</evidence>
<dbReference type="InterPro" id="IPR016195">
    <property type="entry name" value="Pol/histidinol_Pase-like"/>
</dbReference>